<evidence type="ECO:0000259" key="3">
    <source>
        <dbReference type="PROSITE" id="PS50982"/>
    </source>
</evidence>
<evidence type="ECO:0000256" key="2">
    <source>
        <dbReference type="SAM" id="MobiDB-lite"/>
    </source>
</evidence>
<dbReference type="EMBL" id="JARKIK010000037">
    <property type="protein sequence ID" value="KAK8739083.1"/>
    <property type="molecule type" value="Genomic_DNA"/>
</dbReference>
<dbReference type="SMART" id="SM00391">
    <property type="entry name" value="MBD"/>
    <property type="match status" value="1"/>
</dbReference>
<dbReference type="Gene3D" id="3.30.890.10">
    <property type="entry name" value="Methyl-cpg-binding Protein 2, Chain A"/>
    <property type="match status" value="1"/>
</dbReference>
<feature type="compositionally biased region" description="Basic and acidic residues" evidence="2">
    <location>
        <begin position="16"/>
        <end position="26"/>
    </location>
</feature>
<gene>
    <name evidence="4" type="ORF">OTU49_003468</name>
</gene>
<dbReference type="Proteomes" id="UP001445076">
    <property type="component" value="Unassembled WGS sequence"/>
</dbReference>
<feature type="compositionally biased region" description="Basic and acidic residues" evidence="2">
    <location>
        <begin position="288"/>
        <end position="350"/>
    </location>
</feature>
<dbReference type="InterPro" id="IPR001739">
    <property type="entry name" value="Methyl_CpG_DNA-bd"/>
</dbReference>
<evidence type="ECO:0000313" key="4">
    <source>
        <dbReference type="EMBL" id="KAK8739083.1"/>
    </source>
</evidence>
<dbReference type="GO" id="GO:0005634">
    <property type="term" value="C:nucleus"/>
    <property type="evidence" value="ECO:0007669"/>
    <property type="project" value="UniProtKB-SubCell"/>
</dbReference>
<feature type="compositionally biased region" description="Acidic residues" evidence="2">
    <location>
        <begin position="524"/>
        <end position="534"/>
    </location>
</feature>
<feature type="compositionally biased region" description="Basic and acidic residues" evidence="2">
    <location>
        <begin position="432"/>
        <end position="451"/>
    </location>
</feature>
<sequence>ELNKSGSSLDIDGEESDTKDGREFEKGSFPSKIEGIGENIKEDNYIDNEAMDFNCDKEKSIDKEENTSGTLYDIKKCIDSGKEAKALVIEKDTGSENREKEVVSHDTVDLMEVDDSESKHVEKVKKLTDKADIKLTQMEVVETLTDVDTKPDIKLTHLEAETLIDVDTKPTHKKYNEKSVSVTENVDIEMEDVDRENSPDSDGTSLSERKMDEVAKDSEIEGMESMEKDENNFPKDAEKEEKKNIEDIVEKEDKNSQGEKEQEIVSTDAFDTKEEEAMEIATEEEDSSLLHKEGDEINEASEREKHDEVKEKDEHRELKEQDIHKELKEQNIHKELKTQDVHTKLKENNKHIEVKEKDHCIEFEEKDEHIEIKKKEEHMEVKEKDEYTEVKEKESECTEMKEKDDEKDTSVEEEEEIGRNVEATKQQNVSTEDEKMKEKDVKLLEGGDRSKVTSADENEPEKVVSISQQVQKTKTVKGSFCANVDMEKSTNYKKSKGAGDKISASVGREAAPPLVRIPVKVEDVYTDSEEEKEDSQEPNKTKEKSTSDVPVTSETDSADEVDQKDSLSAPGSSRGSSIEPGNIPRDSSLKASLGRNSPLTPDEKSLKKLSMLTSVLCIPRPPKKYSRKPFSLEDCMKAFEKGWKREIVYRATVDPHKSGTKADIYYYSPTGKKLRSKVEIEDYMSRHEIKDLCLENFTWIKEPIGVKEEYEQIRHASKYLKWCAANSEQPHSSLTCILN</sequence>
<proteinExistence type="predicted"/>
<dbReference type="CDD" id="cd00122">
    <property type="entry name" value="MBD"/>
    <property type="match status" value="1"/>
</dbReference>
<dbReference type="SUPFAM" id="SSF54171">
    <property type="entry name" value="DNA-binding domain"/>
    <property type="match status" value="1"/>
</dbReference>
<comment type="subcellular location">
    <subcellularLocation>
        <location evidence="1">Nucleus</location>
    </subcellularLocation>
</comment>
<feature type="compositionally biased region" description="Basic and acidic residues" evidence="2">
    <location>
        <begin position="207"/>
        <end position="263"/>
    </location>
</feature>
<evidence type="ECO:0000256" key="1">
    <source>
        <dbReference type="ARBA" id="ARBA00004123"/>
    </source>
</evidence>
<dbReference type="Pfam" id="PF01429">
    <property type="entry name" value="MBD"/>
    <property type="match status" value="1"/>
</dbReference>
<feature type="compositionally biased region" description="Low complexity" evidence="2">
    <location>
        <begin position="566"/>
        <end position="577"/>
    </location>
</feature>
<dbReference type="PROSITE" id="PS50982">
    <property type="entry name" value="MBD"/>
    <property type="match status" value="1"/>
</dbReference>
<feature type="region of interest" description="Disordered" evidence="2">
    <location>
        <begin position="1"/>
        <end position="35"/>
    </location>
</feature>
<evidence type="ECO:0000313" key="5">
    <source>
        <dbReference type="Proteomes" id="UP001445076"/>
    </source>
</evidence>
<protein>
    <recommendedName>
        <fullName evidence="3">MBD domain-containing protein</fullName>
    </recommendedName>
</protein>
<accession>A0AAW0XGI0</accession>
<dbReference type="PANTHER" id="PTHR45915:SF2">
    <property type="entry name" value="TOUTATIS, ISOFORM E"/>
    <property type="match status" value="1"/>
</dbReference>
<dbReference type="AlphaFoldDB" id="A0AAW0XGI0"/>
<feature type="region of interest" description="Disordered" evidence="2">
    <location>
        <begin position="380"/>
        <end position="470"/>
    </location>
</feature>
<dbReference type="GO" id="GO:0000785">
    <property type="term" value="C:chromatin"/>
    <property type="evidence" value="ECO:0007669"/>
    <property type="project" value="TreeGrafter"/>
</dbReference>
<dbReference type="PANTHER" id="PTHR45915">
    <property type="entry name" value="TRANSCRIPTION INTERMEDIARY FACTOR"/>
    <property type="match status" value="1"/>
</dbReference>
<dbReference type="InterPro" id="IPR016177">
    <property type="entry name" value="DNA-bd_dom_sf"/>
</dbReference>
<feature type="compositionally biased region" description="Basic and acidic residues" evidence="2">
    <location>
        <begin position="380"/>
        <end position="410"/>
    </location>
</feature>
<feature type="non-terminal residue" evidence="4">
    <location>
        <position position="1"/>
    </location>
</feature>
<dbReference type="GO" id="GO:0003677">
    <property type="term" value="F:DNA binding"/>
    <property type="evidence" value="ECO:0007669"/>
    <property type="project" value="InterPro"/>
</dbReference>
<keyword evidence="5" id="KW-1185">Reference proteome</keyword>
<comment type="caution">
    <text evidence="4">The sequence shown here is derived from an EMBL/GenBank/DDBJ whole genome shotgun (WGS) entry which is preliminary data.</text>
</comment>
<feature type="region of interest" description="Disordered" evidence="2">
    <location>
        <begin position="169"/>
        <end position="350"/>
    </location>
</feature>
<reference evidence="4 5" key="1">
    <citation type="journal article" date="2024" name="BMC Genomics">
        <title>Genome assembly of redclaw crayfish (Cherax quadricarinatus) provides insights into its immune adaptation and hypoxia tolerance.</title>
        <authorList>
            <person name="Liu Z."/>
            <person name="Zheng J."/>
            <person name="Li H."/>
            <person name="Fang K."/>
            <person name="Wang S."/>
            <person name="He J."/>
            <person name="Zhou D."/>
            <person name="Weng S."/>
            <person name="Chi M."/>
            <person name="Gu Z."/>
            <person name="He J."/>
            <person name="Li F."/>
            <person name="Wang M."/>
        </authorList>
    </citation>
    <scope>NUCLEOTIDE SEQUENCE [LARGE SCALE GENOMIC DNA]</scope>
    <source>
        <strain evidence="4">ZL_2023a</strain>
    </source>
</reference>
<feature type="compositionally biased region" description="Acidic residues" evidence="2">
    <location>
        <begin position="273"/>
        <end position="287"/>
    </location>
</feature>
<feature type="compositionally biased region" description="Basic and acidic residues" evidence="2">
    <location>
        <begin position="535"/>
        <end position="546"/>
    </location>
</feature>
<organism evidence="4 5">
    <name type="scientific">Cherax quadricarinatus</name>
    <name type="common">Australian red claw crayfish</name>
    <dbReference type="NCBI Taxonomy" id="27406"/>
    <lineage>
        <taxon>Eukaryota</taxon>
        <taxon>Metazoa</taxon>
        <taxon>Ecdysozoa</taxon>
        <taxon>Arthropoda</taxon>
        <taxon>Crustacea</taxon>
        <taxon>Multicrustacea</taxon>
        <taxon>Malacostraca</taxon>
        <taxon>Eumalacostraca</taxon>
        <taxon>Eucarida</taxon>
        <taxon>Decapoda</taxon>
        <taxon>Pleocyemata</taxon>
        <taxon>Astacidea</taxon>
        <taxon>Parastacoidea</taxon>
        <taxon>Parastacidae</taxon>
        <taxon>Cherax</taxon>
    </lineage>
</organism>
<feature type="region of interest" description="Disordered" evidence="2">
    <location>
        <begin position="484"/>
        <end position="605"/>
    </location>
</feature>
<feature type="domain" description="MBD" evidence="3">
    <location>
        <begin position="629"/>
        <end position="704"/>
    </location>
</feature>
<name>A0AAW0XGI0_CHEQU</name>
<feature type="non-terminal residue" evidence="4">
    <location>
        <position position="739"/>
    </location>
</feature>